<accession>A0AAE3E172</accession>
<comment type="caution">
    <text evidence="5">The sequence shown here is derived from an EMBL/GenBank/DDBJ whole genome shotgun (WGS) entry which is preliminary data.</text>
</comment>
<dbReference type="RefSeq" id="WP_308457122.1">
    <property type="nucleotide sequence ID" value="NZ_JAJEQM010000023.1"/>
</dbReference>
<evidence type="ECO:0000313" key="5">
    <source>
        <dbReference type="EMBL" id="MCC2211693.1"/>
    </source>
</evidence>
<reference evidence="5 6" key="1">
    <citation type="submission" date="2021-10" db="EMBL/GenBank/DDBJ databases">
        <title>Anaerobic single-cell dispensing facilitates the cultivation of human gut bacteria.</title>
        <authorList>
            <person name="Afrizal A."/>
        </authorList>
    </citation>
    <scope>NUCLEOTIDE SEQUENCE [LARGE SCALE GENOMIC DNA]</scope>
    <source>
        <strain evidence="5 6">CLA-AA-H232</strain>
    </source>
</reference>
<dbReference type="InterPro" id="IPR000424">
    <property type="entry name" value="Primosome_PriB/ssb"/>
</dbReference>
<dbReference type="CDD" id="cd04496">
    <property type="entry name" value="SSB_OBF"/>
    <property type="match status" value="1"/>
</dbReference>
<comment type="caution">
    <text evidence="2">Lacks conserved residue(s) required for the propagation of feature annotation.</text>
</comment>
<name>A0AAE3E172_9FIRM</name>
<feature type="compositionally biased region" description="Polar residues" evidence="4">
    <location>
        <begin position="114"/>
        <end position="124"/>
    </location>
</feature>
<dbReference type="EMBL" id="JAJEQM010000023">
    <property type="protein sequence ID" value="MCC2211693.1"/>
    <property type="molecule type" value="Genomic_DNA"/>
</dbReference>
<dbReference type="PANTHER" id="PTHR10302">
    <property type="entry name" value="SINGLE-STRANDED DNA-BINDING PROTEIN"/>
    <property type="match status" value="1"/>
</dbReference>
<feature type="compositionally biased region" description="Acidic residues" evidence="4">
    <location>
        <begin position="149"/>
        <end position="161"/>
    </location>
</feature>
<feature type="region of interest" description="Disordered" evidence="4">
    <location>
        <begin position="104"/>
        <end position="161"/>
    </location>
</feature>
<dbReference type="InterPro" id="IPR012340">
    <property type="entry name" value="NA-bd_OB-fold"/>
</dbReference>
<dbReference type="GO" id="GO:0003697">
    <property type="term" value="F:single-stranded DNA binding"/>
    <property type="evidence" value="ECO:0007669"/>
    <property type="project" value="UniProtKB-UniRule"/>
</dbReference>
<dbReference type="GO" id="GO:0009295">
    <property type="term" value="C:nucleoid"/>
    <property type="evidence" value="ECO:0007669"/>
    <property type="project" value="TreeGrafter"/>
</dbReference>
<protein>
    <recommendedName>
        <fullName evidence="2 3">Single-stranded DNA-binding protein</fullName>
        <shortName evidence="2">SSB</shortName>
    </recommendedName>
</protein>
<gene>
    <name evidence="5" type="ORF">LKE05_12970</name>
</gene>
<evidence type="ECO:0000256" key="2">
    <source>
        <dbReference type="HAMAP-Rule" id="MF_00984"/>
    </source>
</evidence>
<comment type="subunit">
    <text evidence="2">Homotetramer.</text>
</comment>
<proteinExistence type="inferred from homology"/>
<evidence type="ECO:0000256" key="4">
    <source>
        <dbReference type="SAM" id="MobiDB-lite"/>
    </source>
</evidence>
<dbReference type="AlphaFoldDB" id="A0AAE3E172"/>
<dbReference type="Pfam" id="PF00436">
    <property type="entry name" value="SSB"/>
    <property type="match status" value="1"/>
</dbReference>
<dbReference type="InterPro" id="IPR011344">
    <property type="entry name" value="ssDNA-bd"/>
</dbReference>
<keyword evidence="1 2" id="KW-0238">DNA-binding</keyword>
<evidence type="ECO:0000256" key="3">
    <source>
        <dbReference type="RuleBase" id="RU000524"/>
    </source>
</evidence>
<feature type="compositionally biased region" description="Low complexity" evidence="4">
    <location>
        <begin position="132"/>
        <end position="148"/>
    </location>
</feature>
<dbReference type="PANTHER" id="PTHR10302:SF27">
    <property type="entry name" value="SINGLE-STRANDED DNA-BINDING PROTEIN"/>
    <property type="match status" value="1"/>
</dbReference>
<dbReference type="NCBIfam" id="TIGR00621">
    <property type="entry name" value="ssb"/>
    <property type="match status" value="1"/>
</dbReference>
<keyword evidence="6" id="KW-1185">Reference proteome</keyword>
<dbReference type="Proteomes" id="UP001198242">
    <property type="component" value="Unassembled WGS sequence"/>
</dbReference>
<organism evidence="5 6">
    <name type="scientific">Hominilimicola fabiformis</name>
    <dbReference type="NCBI Taxonomy" id="2885356"/>
    <lineage>
        <taxon>Bacteria</taxon>
        <taxon>Bacillati</taxon>
        <taxon>Bacillota</taxon>
        <taxon>Clostridia</taxon>
        <taxon>Eubacteriales</taxon>
        <taxon>Oscillospiraceae</taxon>
        <taxon>Hominilimicola</taxon>
    </lineage>
</organism>
<evidence type="ECO:0000313" key="6">
    <source>
        <dbReference type="Proteomes" id="UP001198242"/>
    </source>
</evidence>
<sequence length="161" mass="17671">MLNQIILMGRLTKDPEVRKIGEKQISKGWFTLAVDRPKYGDAQPQADFIPVVVWRSTAEFVGRNFHKGKQVYVVGRLQTRNWEQDGVTHYGFEVSASEVGFADAPQKQGGQAKGNANTTPNTTDGVPAGDIFGDANGFPDDFPGFGSDFGDEEVDEDTLPF</sequence>
<dbReference type="Gene3D" id="2.40.50.140">
    <property type="entry name" value="Nucleic acid-binding proteins"/>
    <property type="match status" value="1"/>
</dbReference>
<dbReference type="HAMAP" id="MF_00984">
    <property type="entry name" value="SSB"/>
    <property type="match status" value="1"/>
</dbReference>
<dbReference type="SUPFAM" id="SSF50249">
    <property type="entry name" value="Nucleic acid-binding proteins"/>
    <property type="match status" value="1"/>
</dbReference>
<evidence type="ECO:0000256" key="1">
    <source>
        <dbReference type="ARBA" id="ARBA00023125"/>
    </source>
</evidence>
<dbReference type="PROSITE" id="PS50935">
    <property type="entry name" value="SSB"/>
    <property type="match status" value="1"/>
</dbReference>
<dbReference type="GO" id="GO:0006260">
    <property type="term" value="P:DNA replication"/>
    <property type="evidence" value="ECO:0007669"/>
    <property type="project" value="InterPro"/>
</dbReference>